<dbReference type="AlphaFoldDB" id="A0A6T2DLE5"/>
<accession>A0A6T2DLE5</accession>
<feature type="region of interest" description="Disordered" evidence="2">
    <location>
        <begin position="438"/>
        <end position="475"/>
    </location>
</feature>
<evidence type="ECO:0000313" key="3">
    <source>
        <dbReference type="EMBL" id="CAE0823106.1"/>
    </source>
</evidence>
<evidence type="ECO:0000256" key="1">
    <source>
        <dbReference type="SAM" id="Coils"/>
    </source>
</evidence>
<evidence type="ECO:0000256" key="2">
    <source>
        <dbReference type="SAM" id="MobiDB-lite"/>
    </source>
</evidence>
<evidence type="ECO:0000313" key="4">
    <source>
        <dbReference type="EMBL" id="CAE0823107.1"/>
    </source>
</evidence>
<feature type="coiled-coil region" evidence="1">
    <location>
        <begin position="283"/>
        <end position="314"/>
    </location>
</feature>
<feature type="compositionally biased region" description="Low complexity" evidence="2">
    <location>
        <begin position="28"/>
        <end position="37"/>
    </location>
</feature>
<dbReference type="EMBL" id="HBJA01099364">
    <property type="protein sequence ID" value="CAE0823106.1"/>
    <property type="molecule type" value="Transcribed_RNA"/>
</dbReference>
<feature type="region of interest" description="Disordered" evidence="2">
    <location>
        <begin position="1"/>
        <end position="55"/>
    </location>
</feature>
<feature type="compositionally biased region" description="Polar residues" evidence="2">
    <location>
        <begin position="458"/>
        <end position="469"/>
    </location>
</feature>
<feature type="compositionally biased region" description="Low complexity" evidence="2">
    <location>
        <begin position="447"/>
        <end position="457"/>
    </location>
</feature>
<feature type="compositionally biased region" description="Polar residues" evidence="2">
    <location>
        <begin position="941"/>
        <end position="954"/>
    </location>
</feature>
<proteinExistence type="predicted"/>
<keyword evidence="1" id="KW-0175">Coiled coil</keyword>
<gene>
    <name evidence="3" type="ORF">EGYM00163_LOCUS34307</name>
    <name evidence="4" type="ORF">EGYM00163_LOCUS34308</name>
</gene>
<dbReference type="EMBL" id="HBJA01099365">
    <property type="protein sequence ID" value="CAE0823107.1"/>
    <property type="molecule type" value="Transcribed_RNA"/>
</dbReference>
<feature type="compositionally biased region" description="Acidic residues" evidence="2">
    <location>
        <begin position="508"/>
        <end position="517"/>
    </location>
</feature>
<feature type="region of interest" description="Disordered" evidence="2">
    <location>
        <begin position="869"/>
        <end position="985"/>
    </location>
</feature>
<feature type="compositionally biased region" description="Basic and acidic residues" evidence="2">
    <location>
        <begin position="895"/>
        <end position="910"/>
    </location>
</feature>
<sequence length="1010" mass="111850">MTSGDASDCDEEGSVGSDAQEKEPQSPGLGSFSLSLGVDALRHDSEEEDELDPERDSDEIWYRLQDRKEHLKQQWNMTERRRENIIELILDNTVHEANTGRGTMDLAQIRDTEGQMRTFAEFDVIIDGDIDTAMQALRGFQSAIALHETRAQRTQHSVEDLVETERSTANALVQAAKEVELEMSRMKEMLTAAMTRAADAVKLMENAIKDRDEIRMELTAVQEKFADPTHVVPRLMVFGKDDVRRELAKLKKKNPFDSKSTAELIELIERRHTLKDKEAKKWAAASAALLDAKNKELEKLRAQLQETKGLWEEAVTDALKRRTVVKNLKRQIAMNSGLRPTASPPPDSPKEASFDTSASTVFDIGALQAEDVEEYESRSAQTEPVVVQTPEEHARSTMVTDIQNITAQHPETTKPRLVNASTQIYPSDPIARSLVSDIRSAQRPESSEPQCPQSPVSLQTPVSLQSPVNTFRPASGRSLYSNGRCAYCGQEPGAASRTPKGDRTPNEDATEGEQDEQVAERGTVHYTHLLGSTDPYLKVETASNASNSSSSDVTKWPASQATEALGVLRYAVYTFGAAIRQASTPDGLGKAVQKQQQQRGCLDLDKIVRASPTASSVRGELAVLNEVFEEVVQKYTQLEWLDKSLREEVEAMRQSGALDNLEPQVKELKQQVLQLVADQRNEEAQNEERFNRISDEFAQKSHELQRMAYASKDRVLAGSFQMTLSKLQGVAIPHDRVPAVRGCVQEEARLRSLNALNNWKLLLTRAKYLLALHDGSTDLRKSELPAGYATLFAKLKNSRWSQRKLKLYEEQRENLKKLEAATKAYDRPKSSQPNPNDGGQAAGIPEIYAGEVGQALEKVSSFLTRQKTTRHYAGLRRESQGSTPEPKALGGADPQRPDPDPRRPEPDSRRPSTVPAIPTSAFASTFKGSKRQASPMRKQNKGTLPSVTGGTNTADARRRKARGSLSGGFSLMSRSGSPKAATGSEVKYSVEVLNPHQGPGASNYLRVPHI</sequence>
<organism evidence="4">
    <name type="scientific">Eutreptiella gymnastica</name>
    <dbReference type="NCBI Taxonomy" id="73025"/>
    <lineage>
        <taxon>Eukaryota</taxon>
        <taxon>Discoba</taxon>
        <taxon>Euglenozoa</taxon>
        <taxon>Euglenida</taxon>
        <taxon>Spirocuta</taxon>
        <taxon>Euglenophyceae</taxon>
        <taxon>Eutreptiales</taxon>
        <taxon>Eutreptiaceae</taxon>
        <taxon>Eutreptiella</taxon>
    </lineage>
</organism>
<feature type="coiled-coil region" evidence="1">
    <location>
        <begin position="169"/>
        <end position="224"/>
    </location>
</feature>
<reference evidence="4" key="1">
    <citation type="submission" date="2021-01" db="EMBL/GenBank/DDBJ databases">
        <authorList>
            <person name="Corre E."/>
            <person name="Pelletier E."/>
            <person name="Niang G."/>
            <person name="Scheremetjew M."/>
            <person name="Finn R."/>
            <person name="Kale V."/>
            <person name="Holt S."/>
            <person name="Cochrane G."/>
            <person name="Meng A."/>
            <person name="Brown T."/>
            <person name="Cohen L."/>
        </authorList>
    </citation>
    <scope>NUCLEOTIDE SEQUENCE</scope>
    <source>
        <strain evidence="4">CCMP1594</strain>
    </source>
</reference>
<feature type="region of interest" description="Disordered" evidence="2">
    <location>
        <begin position="335"/>
        <end position="355"/>
    </location>
</feature>
<feature type="region of interest" description="Disordered" evidence="2">
    <location>
        <begin position="491"/>
        <end position="518"/>
    </location>
</feature>
<protein>
    <submittedName>
        <fullName evidence="4">Uncharacterized protein</fullName>
    </submittedName>
</protein>
<name>A0A6T2DLE5_9EUGL</name>
<feature type="region of interest" description="Disordered" evidence="2">
    <location>
        <begin position="376"/>
        <end position="395"/>
    </location>
</feature>
<feature type="compositionally biased region" description="Acidic residues" evidence="2">
    <location>
        <begin position="46"/>
        <end position="55"/>
    </location>
</feature>
<feature type="region of interest" description="Disordered" evidence="2">
    <location>
        <begin position="822"/>
        <end position="843"/>
    </location>
</feature>